<feature type="transmembrane region" description="Helical" evidence="5">
    <location>
        <begin position="175"/>
        <end position="192"/>
    </location>
</feature>
<dbReference type="PANTHER" id="PTHR22950:SF349">
    <property type="entry name" value="AMINO ACID TRANSPORTER TRANSMEMBRANE DOMAIN-CONTAINING PROTEIN"/>
    <property type="match status" value="1"/>
</dbReference>
<feature type="transmembrane region" description="Helical" evidence="5">
    <location>
        <begin position="91"/>
        <end position="112"/>
    </location>
</feature>
<feature type="transmembrane region" description="Helical" evidence="5">
    <location>
        <begin position="21"/>
        <end position="39"/>
    </location>
</feature>
<evidence type="ECO:0000313" key="8">
    <source>
        <dbReference type="Proteomes" id="UP001627154"/>
    </source>
</evidence>
<dbReference type="AlphaFoldDB" id="A0ABD2WT34"/>
<evidence type="ECO:0000256" key="5">
    <source>
        <dbReference type="SAM" id="Phobius"/>
    </source>
</evidence>
<feature type="transmembrane region" description="Helical" evidence="5">
    <location>
        <begin position="239"/>
        <end position="258"/>
    </location>
</feature>
<keyword evidence="4 5" id="KW-0472">Membrane</keyword>
<keyword evidence="3 5" id="KW-1133">Transmembrane helix</keyword>
<keyword evidence="2 5" id="KW-0812">Transmembrane</keyword>
<protein>
    <recommendedName>
        <fullName evidence="6">Amino acid transporter transmembrane domain-containing protein</fullName>
    </recommendedName>
</protein>
<evidence type="ECO:0000313" key="7">
    <source>
        <dbReference type="EMBL" id="KAL3395637.1"/>
    </source>
</evidence>
<dbReference type="EMBL" id="JBJJXI010000078">
    <property type="protein sequence ID" value="KAL3395637.1"/>
    <property type="molecule type" value="Genomic_DNA"/>
</dbReference>
<organism evidence="7 8">
    <name type="scientific">Trichogramma kaykai</name>
    <dbReference type="NCBI Taxonomy" id="54128"/>
    <lineage>
        <taxon>Eukaryota</taxon>
        <taxon>Metazoa</taxon>
        <taxon>Ecdysozoa</taxon>
        <taxon>Arthropoda</taxon>
        <taxon>Hexapoda</taxon>
        <taxon>Insecta</taxon>
        <taxon>Pterygota</taxon>
        <taxon>Neoptera</taxon>
        <taxon>Endopterygota</taxon>
        <taxon>Hymenoptera</taxon>
        <taxon>Apocrita</taxon>
        <taxon>Proctotrupomorpha</taxon>
        <taxon>Chalcidoidea</taxon>
        <taxon>Trichogrammatidae</taxon>
        <taxon>Trichogramma</taxon>
    </lineage>
</organism>
<sequence length="277" mass="31952">MPLFLVLATLPDLTWITPFSALGWFGFVTGFFSSFYFFLSDVVFLAPELQDEHIKPFFFPVYCCIFLFSMYNLSVLIPLENKMKHPSKLPVILFIVMMICVIINTIFAFLGYNKYPKTCDTVIKNLPKSDSLALYIKIAICVSVVCTWPIQFYALYSTMWPMMKNRLPDKWTIKLIFRLVIALISLLVGVAIPKLSLILGLFSTIGMTSMVLLIPILIETATKWEHLSSTRRILMSVKNLFMIFVWFILLAFGLYQNIMDLVEEFTGQKQIEFDDIC</sequence>
<comment type="caution">
    <text evidence="7">The sequence shown here is derived from an EMBL/GenBank/DDBJ whole genome shotgun (WGS) entry which is preliminary data.</text>
</comment>
<feature type="domain" description="Amino acid transporter transmembrane" evidence="6">
    <location>
        <begin position="13"/>
        <end position="258"/>
    </location>
</feature>
<dbReference type="Pfam" id="PF01490">
    <property type="entry name" value="Aa_trans"/>
    <property type="match status" value="1"/>
</dbReference>
<comment type="subcellular location">
    <subcellularLocation>
        <location evidence="1">Membrane</location>
        <topology evidence="1">Multi-pass membrane protein</topology>
    </subcellularLocation>
</comment>
<feature type="transmembrane region" description="Helical" evidence="5">
    <location>
        <begin position="59"/>
        <end position="79"/>
    </location>
</feature>
<gene>
    <name evidence="7" type="ORF">TKK_010180</name>
</gene>
<dbReference type="PANTHER" id="PTHR22950">
    <property type="entry name" value="AMINO ACID TRANSPORTER"/>
    <property type="match status" value="1"/>
</dbReference>
<evidence type="ECO:0000256" key="2">
    <source>
        <dbReference type="ARBA" id="ARBA00022692"/>
    </source>
</evidence>
<evidence type="ECO:0000259" key="6">
    <source>
        <dbReference type="Pfam" id="PF01490"/>
    </source>
</evidence>
<evidence type="ECO:0000256" key="3">
    <source>
        <dbReference type="ARBA" id="ARBA00022989"/>
    </source>
</evidence>
<accession>A0ABD2WT34</accession>
<dbReference type="InterPro" id="IPR013057">
    <property type="entry name" value="AA_transpt_TM"/>
</dbReference>
<dbReference type="GO" id="GO:0016020">
    <property type="term" value="C:membrane"/>
    <property type="evidence" value="ECO:0007669"/>
    <property type="project" value="UniProtKB-SubCell"/>
</dbReference>
<proteinExistence type="predicted"/>
<evidence type="ECO:0000256" key="4">
    <source>
        <dbReference type="ARBA" id="ARBA00023136"/>
    </source>
</evidence>
<dbReference type="Proteomes" id="UP001627154">
    <property type="component" value="Unassembled WGS sequence"/>
</dbReference>
<reference evidence="7 8" key="1">
    <citation type="journal article" date="2024" name="bioRxiv">
        <title>A reference genome for Trichogramma kaykai: A tiny desert-dwelling parasitoid wasp with competing sex-ratio distorters.</title>
        <authorList>
            <person name="Culotta J."/>
            <person name="Lindsey A.R."/>
        </authorList>
    </citation>
    <scope>NUCLEOTIDE SEQUENCE [LARGE SCALE GENOMIC DNA]</scope>
    <source>
        <strain evidence="7 8">KSX58</strain>
    </source>
</reference>
<feature type="transmembrane region" description="Helical" evidence="5">
    <location>
        <begin position="198"/>
        <end position="218"/>
    </location>
</feature>
<name>A0ABD2WT34_9HYME</name>
<evidence type="ECO:0000256" key="1">
    <source>
        <dbReference type="ARBA" id="ARBA00004141"/>
    </source>
</evidence>
<feature type="transmembrane region" description="Helical" evidence="5">
    <location>
        <begin position="132"/>
        <end position="155"/>
    </location>
</feature>
<keyword evidence="8" id="KW-1185">Reference proteome</keyword>